<keyword evidence="1" id="KW-0812">Transmembrane</keyword>
<feature type="transmembrane region" description="Helical" evidence="1">
    <location>
        <begin position="732"/>
        <end position="751"/>
    </location>
</feature>
<dbReference type="Pfam" id="PF00115">
    <property type="entry name" value="COX1"/>
    <property type="match status" value="1"/>
</dbReference>
<feature type="transmembrane region" description="Helical" evidence="1">
    <location>
        <begin position="414"/>
        <end position="434"/>
    </location>
</feature>
<evidence type="ECO:0000313" key="3">
    <source>
        <dbReference type="EMBL" id="EIG52452.1"/>
    </source>
</evidence>
<name>I2PY46_9BACT</name>
<protein>
    <submittedName>
        <fullName evidence="3">Nitric oxide reductase large subunit</fullName>
    </submittedName>
</protein>
<feature type="transmembrane region" description="Helical" evidence="1">
    <location>
        <begin position="18"/>
        <end position="38"/>
    </location>
</feature>
<keyword evidence="1" id="KW-0472">Membrane</keyword>
<sequence>MQADGIPRQRLSGWWRKAVFAVLVIGFGLEILITFQAYRQAPPIPERVVGPAGEVIFTGADITAGQQVFLRYGLMENGSIWGHGAYLGPDFSAQYLHDLGLEANRSLALSRFGRPYEELSAEERQAVSATVASRLKENRYDAARNVLTFTDDEVRSFKDQIGRWTDYFSNPAINGGLTAGYIRDAKELRDLTAFFAWTAWVSIANRPGEAFSYTNNFPYDPMLGNTPTREMVLWSALSLITLLTGIALVLFAFGKFEYLGWKGTGGHVHPKMLPGVAGPSQRAIIKYFVAASLLFLVQVLVGGATAHYRAEPGDFYGFDLAAILPSNILRTWHLQSAIFWIATSFVGGGLLLGQALGEKEPKGQAVAIHGLFWALVLVVVGSLLGELAGINRLLGDLWFWFGHQGWEYLDLGRGWQILLAIGLIGWVVLLLRSVMPALLDPERREISTLFMLAASAIPIFYLPAFFFGGATNFTIVDNWRFWIIHLWVEGFFELFVTVMVAVTFFRLGLVTRLTAARVIYLDAILFLGSGIVGTGHHWYFSGQTNLNLSLSALFSAMEVVPLTLLTLDAWDFVKLTDSECAVCGQRVNIPHKWAFYFLMAVGFWNFVGAGIFGFLINLPIVSYFEVGTILTPNHGHMALMGVFGMEALALMVLAFRQVLTADQWRGPERFIRISFWGLNFGLLLMVVGSLFPGGVLQVYDVLTNGYWHARSLDYLGRDLSRLIEWGRLPGDTVFIVAGVAPMAIAAVMTYLRMRQAPAAVPGEAGEGPSASG</sequence>
<dbReference type="InterPro" id="IPR000883">
    <property type="entry name" value="Cyt_C_Oxase_1"/>
</dbReference>
<dbReference type="GO" id="GO:0016020">
    <property type="term" value="C:membrane"/>
    <property type="evidence" value="ECO:0007669"/>
    <property type="project" value="InterPro"/>
</dbReference>
<feature type="transmembrane region" description="Helical" evidence="1">
    <location>
        <begin position="446"/>
        <end position="470"/>
    </location>
</feature>
<feature type="domain" description="Nitric oxide reductase subunit B cytochrome c-like" evidence="2">
    <location>
        <begin position="45"/>
        <end position="219"/>
    </location>
</feature>
<dbReference type="SUPFAM" id="SSF81442">
    <property type="entry name" value="Cytochrome c oxidase subunit I-like"/>
    <property type="match status" value="1"/>
</dbReference>
<feature type="transmembrane region" description="Helical" evidence="1">
    <location>
        <begin position="231"/>
        <end position="253"/>
    </location>
</feature>
<evidence type="ECO:0000256" key="1">
    <source>
        <dbReference type="SAM" id="Phobius"/>
    </source>
</evidence>
<feature type="transmembrane region" description="Helical" evidence="1">
    <location>
        <begin position="337"/>
        <end position="356"/>
    </location>
</feature>
<dbReference type="InterPro" id="IPR036927">
    <property type="entry name" value="Cyt_c_oxase-like_su1_sf"/>
</dbReference>
<dbReference type="PANTHER" id="PTHR10422:SF38">
    <property type="entry name" value="CYTOCHROME B SUBUNIT OF NITRIC OXIDE REDUCTASE"/>
    <property type="match status" value="1"/>
</dbReference>
<dbReference type="HOGENOM" id="CLU_021582_0_0_7"/>
<feature type="transmembrane region" description="Helical" evidence="1">
    <location>
        <begin position="368"/>
        <end position="394"/>
    </location>
</feature>
<feature type="transmembrane region" description="Helical" evidence="1">
    <location>
        <begin position="636"/>
        <end position="655"/>
    </location>
</feature>
<feature type="transmembrane region" description="Helical" evidence="1">
    <location>
        <begin position="482"/>
        <end position="507"/>
    </location>
</feature>
<feature type="transmembrane region" description="Helical" evidence="1">
    <location>
        <begin position="593"/>
        <end position="616"/>
    </location>
</feature>
<reference evidence="3" key="1">
    <citation type="submission" date="2011-11" db="EMBL/GenBank/DDBJ databases">
        <title>Improved High-Quality Draft sequence of Desulfovibrio sp. U5L.</title>
        <authorList>
            <consortium name="US DOE Joint Genome Institute"/>
            <person name="Lucas S."/>
            <person name="Han J."/>
            <person name="Lapidus A."/>
            <person name="Cheng J.-F."/>
            <person name="Goodwin L."/>
            <person name="Pitluck S."/>
            <person name="Peters L."/>
            <person name="Ovchinnikova G."/>
            <person name="Held B."/>
            <person name="Detter J.C."/>
            <person name="Han C."/>
            <person name="Tapia R."/>
            <person name="Land M."/>
            <person name="Hauser L."/>
            <person name="Kyrpides N."/>
            <person name="Ivanova N."/>
            <person name="Pagani I."/>
            <person name="Gabster J."/>
            <person name="Walker C."/>
            <person name="Stolyar S."/>
            <person name="Stahl D."/>
            <person name="Arkin A."/>
            <person name="Dehal P."/>
            <person name="Hazen T."/>
            <person name="Woyke T."/>
        </authorList>
    </citation>
    <scope>NUCLEOTIDE SEQUENCE [LARGE SCALE GENOMIC DNA]</scope>
    <source>
        <strain evidence="3">U5L</strain>
    </source>
</reference>
<dbReference type="GO" id="GO:0020037">
    <property type="term" value="F:heme binding"/>
    <property type="evidence" value="ECO:0007669"/>
    <property type="project" value="InterPro"/>
</dbReference>
<dbReference type="GO" id="GO:0009060">
    <property type="term" value="P:aerobic respiration"/>
    <property type="evidence" value="ECO:0007669"/>
    <property type="project" value="InterPro"/>
</dbReference>
<dbReference type="STRING" id="596152.DesU5LDRAFT_0749"/>
<proteinExistence type="predicted"/>
<dbReference type="eggNOG" id="COG3256">
    <property type="taxonomic scope" value="Bacteria"/>
</dbReference>
<dbReference type="Gene3D" id="1.20.210.10">
    <property type="entry name" value="Cytochrome c oxidase-like, subunit I domain"/>
    <property type="match status" value="1"/>
</dbReference>
<dbReference type="OrthoDB" id="9767153at2"/>
<dbReference type="GO" id="GO:0004129">
    <property type="term" value="F:cytochrome-c oxidase activity"/>
    <property type="evidence" value="ECO:0007669"/>
    <property type="project" value="InterPro"/>
</dbReference>
<keyword evidence="1" id="KW-1133">Transmembrane helix</keyword>
<dbReference type="PANTHER" id="PTHR10422">
    <property type="entry name" value="CYTOCHROME C OXIDASE SUBUNIT 1"/>
    <property type="match status" value="1"/>
</dbReference>
<feature type="transmembrane region" description="Helical" evidence="1">
    <location>
        <begin position="519"/>
        <end position="540"/>
    </location>
</feature>
<dbReference type="Pfam" id="PF22085">
    <property type="entry name" value="NorB_cytochrome_c-like"/>
    <property type="match status" value="1"/>
</dbReference>
<dbReference type="AlphaFoldDB" id="I2PY46"/>
<organism evidence="3">
    <name type="scientific">Desulfovibrio sp. U5L</name>
    <dbReference type="NCBI Taxonomy" id="596152"/>
    <lineage>
        <taxon>Bacteria</taxon>
        <taxon>Pseudomonadati</taxon>
        <taxon>Thermodesulfobacteriota</taxon>
        <taxon>Desulfovibrionia</taxon>
        <taxon>Desulfovibrionales</taxon>
        <taxon>Desulfovibrionaceae</taxon>
        <taxon>Desulfovibrio</taxon>
    </lineage>
</organism>
<dbReference type="InterPro" id="IPR054309">
    <property type="entry name" value="NorB_cytochrome_c-like"/>
</dbReference>
<evidence type="ECO:0000259" key="2">
    <source>
        <dbReference type="Pfam" id="PF22085"/>
    </source>
</evidence>
<feature type="transmembrane region" description="Helical" evidence="1">
    <location>
        <begin position="676"/>
        <end position="699"/>
    </location>
</feature>
<dbReference type="EMBL" id="JH600068">
    <property type="protein sequence ID" value="EIG52452.1"/>
    <property type="molecule type" value="Genomic_DNA"/>
</dbReference>
<feature type="transmembrane region" description="Helical" evidence="1">
    <location>
        <begin position="552"/>
        <end position="573"/>
    </location>
</feature>
<feature type="transmembrane region" description="Helical" evidence="1">
    <location>
        <begin position="287"/>
        <end position="308"/>
    </location>
</feature>
<accession>I2PY46</accession>
<gene>
    <name evidence="3" type="ORF">DesU5LDRAFT_0749</name>
</gene>